<evidence type="ECO:0000256" key="1">
    <source>
        <dbReference type="ARBA" id="ARBA00006464"/>
    </source>
</evidence>
<protein>
    <recommendedName>
        <fullName evidence="3">Bacterial sugar transferase domain-containing protein</fullName>
    </recommendedName>
</protein>
<accession>A0A0G0WYB0</accession>
<dbReference type="PANTHER" id="PTHR30576:SF0">
    <property type="entry name" value="UNDECAPRENYL-PHOSPHATE N-ACETYLGALACTOSAMINYL 1-PHOSPHATE TRANSFERASE-RELATED"/>
    <property type="match status" value="1"/>
</dbReference>
<dbReference type="GO" id="GO:0016780">
    <property type="term" value="F:phosphotransferase activity, for other substituted phosphate groups"/>
    <property type="evidence" value="ECO:0007669"/>
    <property type="project" value="TreeGrafter"/>
</dbReference>
<comment type="caution">
    <text evidence="4">The sequence shown here is derived from an EMBL/GenBank/DDBJ whole genome shotgun (WGS) entry which is preliminary data.</text>
</comment>
<dbReference type="Proteomes" id="UP000034163">
    <property type="component" value="Unassembled WGS sequence"/>
</dbReference>
<reference evidence="4 5" key="1">
    <citation type="journal article" date="2015" name="Nature">
        <title>rRNA introns, odd ribosomes, and small enigmatic genomes across a large radiation of phyla.</title>
        <authorList>
            <person name="Brown C.T."/>
            <person name="Hug L.A."/>
            <person name="Thomas B.C."/>
            <person name="Sharon I."/>
            <person name="Castelle C.J."/>
            <person name="Singh A."/>
            <person name="Wilkins M.J."/>
            <person name="Williams K.H."/>
            <person name="Banfield J.F."/>
        </authorList>
    </citation>
    <scope>NUCLEOTIDE SEQUENCE [LARGE SCALE GENOMIC DNA]</scope>
</reference>
<dbReference type="AlphaFoldDB" id="A0A0G0WYB0"/>
<gene>
    <name evidence="4" type="ORF">UU72_C0007G0012</name>
</gene>
<evidence type="ECO:0000313" key="5">
    <source>
        <dbReference type="Proteomes" id="UP000034163"/>
    </source>
</evidence>
<dbReference type="EMBL" id="LCBS01000007">
    <property type="protein sequence ID" value="KKS17117.1"/>
    <property type="molecule type" value="Genomic_DNA"/>
</dbReference>
<dbReference type="PANTHER" id="PTHR30576">
    <property type="entry name" value="COLANIC BIOSYNTHESIS UDP-GLUCOSE LIPID CARRIER TRANSFERASE"/>
    <property type="match status" value="1"/>
</dbReference>
<dbReference type="PATRIC" id="fig|1619112.3.peg.347"/>
<evidence type="ECO:0000256" key="2">
    <source>
        <dbReference type="SAM" id="Phobius"/>
    </source>
</evidence>
<sequence length="211" mass="24237">MNFFDVGKRIFDLVGGSIAVILFSPFMMLTALYIKMVSPGGPVFVEAKGRVGKDGKEFPMYKFRTMIPMAQEWLKSQPEMYKQYQEGGYKLNPDPRWIKGAKIIRKLSLDEFPQFFNVVRGEMSLVGYRAYYGYEVHEQMQRYPDAKEFLDIALTVKPGVTGLWQISGRSELSFLERVKLDALYAQKKSLLYDIEIILRTPYVVLTGKGAL</sequence>
<name>A0A0G0WYB0_UNCKA</name>
<feature type="domain" description="Bacterial sugar transferase" evidence="3">
    <location>
        <begin position="8"/>
        <end position="205"/>
    </location>
</feature>
<feature type="transmembrane region" description="Helical" evidence="2">
    <location>
        <begin position="13"/>
        <end position="34"/>
    </location>
</feature>
<keyword evidence="2" id="KW-1133">Transmembrane helix</keyword>
<proteinExistence type="inferred from homology"/>
<organism evidence="4 5">
    <name type="scientific">candidate division WWE3 bacterium GW2011_GWB1_41_6</name>
    <dbReference type="NCBI Taxonomy" id="1619112"/>
    <lineage>
        <taxon>Bacteria</taxon>
        <taxon>Katanobacteria</taxon>
    </lineage>
</organism>
<dbReference type="InterPro" id="IPR003362">
    <property type="entry name" value="Bact_transf"/>
</dbReference>
<dbReference type="Pfam" id="PF02397">
    <property type="entry name" value="Bac_transf"/>
    <property type="match status" value="1"/>
</dbReference>
<comment type="similarity">
    <text evidence="1">Belongs to the bacterial sugar transferase family.</text>
</comment>
<keyword evidence="2" id="KW-0472">Membrane</keyword>
<keyword evidence="2" id="KW-0812">Transmembrane</keyword>
<evidence type="ECO:0000259" key="3">
    <source>
        <dbReference type="Pfam" id="PF02397"/>
    </source>
</evidence>
<evidence type="ECO:0000313" key="4">
    <source>
        <dbReference type="EMBL" id="KKS17117.1"/>
    </source>
</evidence>